<dbReference type="InterPro" id="IPR056024">
    <property type="entry name" value="DUF7605"/>
</dbReference>
<dbReference type="Gene3D" id="3.40.50.300">
    <property type="entry name" value="P-loop containing nucleotide triphosphate hydrolases"/>
    <property type="match status" value="1"/>
</dbReference>
<dbReference type="SUPFAM" id="SSF52540">
    <property type="entry name" value="P-loop containing nucleoside triphosphate hydrolases"/>
    <property type="match status" value="1"/>
</dbReference>
<dbReference type="InterPro" id="IPR027417">
    <property type="entry name" value="P-loop_NTPase"/>
</dbReference>
<organism evidence="4 5">
    <name type="scientific">Colletotrichum navitas</name>
    <dbReference type="NCBI Taxonomy" id="681940"/>
    <lineage>
        <taxon>Eukaryota</taxon>
        <taxon>Fungi</taxon>
        <taxon>Dikarya</taxon>
        <taxon>Ascomycota</taxon>
        <taxon>Pezizomycotina</taxon>
        <taxon>Sordariomycetes</taxon>
        <taxon>Hypocreomycetidae</taxon>
        <taxon>Glomerellales</taxon>
        <taxon>Glomerellaceae</taxon>
        <taxon>Colletotrichum</taxon>
        <taxon>Colletotrichum graminicola species complex</taxon>
    </lineage>
</organism>
<dbReference type="InterPro" id="IPR045063">
    <property type="entry name" value="Dynamin_N"/>
</dbReference>
<proteinExistence type="predicted"/>
<accession>A0AAD8PPP1</accession>
<dbReference type="RefSeq" id="XP_060409228.1">
    <property type="nucleotide sequence ID" value="XM_060562344.1"/>
</dbReference>
<dbReference type="Pfam" id="PF24564">
    <property type="entry name" value="DUF7605"/>
    <property type="match status" value="1"/>
</dbReference>
<evidence type="ECO:0000259" key="2">
    <source>
        <dbReference type="Pfam" id="PF00350"/>
    </source>
</evidence>
<dbReference type="Proteomes" id="UP001230504">
    <property type="component" value="Unassembled WGS sequence"/>
</dbReference>
<comment type="caution">
    <text evidence="4">The sequence shown here is derived from an EMBL/GenBank/DDBJ whole genome shotgun (WGS) entry which is preliminary data.</text>
</comment>
<feature type="region of interest" description="Disordered" evidence="1">
    <location>
        <begin position="373"/>
        <end position="401"/>
    </location>
</feature>
<evidence type="ECO:0000259" key="3">
    <source>
        <dbReference type="Pfam" id="PF24564"/>
    </source>
</evidence>
<name>A0AAD8PPP1_9PEZI</name>
<gene>
    <name evidence="4" type="ORF">LY79DRAFT_641038</name>
</gene>
<reference evidence="4" key="1">
    <citation type="submission" date="2021-06" db="EMBL/GenBank/DDBJ databases">
        <title>Comparative genomics, transcriptomics and evolutionary studies reveal genomic signatures of adaptation to plant cell wall in hemibiotrophic fungi.</title>
        <authorList>
            <consortium name="DOE Joint Genome Institute"/>
            <person name="Baroncelli R."/>
            <person name="Diaz J.F."/>
            <person name="Benocci T."/>
            <person name="Peng M."/>
            <person name="Battaglia E."/>
            <person name="Haridas S."/>
            <person name="Andreopoulos W."/>
            <person name="Labutti K."/>
            <person name="Pangilinan J."/>
            <person name="Floch G.L."/>
            <person name="Makela M.R."/>
            <person name="Henrissat B."/>
            <person name="Grigoriev I.V."/>
            <person name="Crouch J.A."/>
            <person name="De Vries R.P."/>
            <person name="Sukno S.A."/>
            <person name="Thon M.R."/>
        </authorList>
    </citation>
    <scope>NUCLEOTIDE SEQUENCE</scope>
    <source>
        <strain evidence="4">CBS 125086</strain>
    </source>
</reference>
<evidence type="ECO:0000256" key="1">
    <source>
        <dbReference type="SAM" id="MobiDB-lite"/>
    </source>
</evidence>
<feature type="domain" description="DUF7605" evidence="3">
    <location>
        <begin position="634"/>
        <end position="794"/>
    </location>
</feature>
<sequence>MVFSYTQTMTQVKDPETWEKFTLQVLPLLEDLKPICERIASSEKLSAELKDAAHNWKQQACDIRRTFDHEERVVIGVLGNTGDGKSSLINAVLHENSLLPTNVMRACTAVVTEVSYNHDDDKESPYRAEVEFISRDEWMREVSILFKQLDTNGGSMKDDKNADSDAARARAKLKAVYPSLDMQRLATKSPAKLADLPDVREVLGTTKTMKASNTTDIKSLLKPFIDSKDKDDDTAAHWPLVKAVKIFTKAEALSSGIIIVDLPGHQDWDAARTAVASQYMEKCSGIWIVTPIHRAVDSKTAKDLMSKSIQRQIMFDGSSSALTIVCSKTDDIQLDAAMESLSEKLHKSTVEKWETAKALDQQIKALVKEVHSARKRRGVTQEPGASGGKQRQAKRARTEPPVQLVDADEIQEVDDEKFQDYTSAMTTEEKQHEISELKLQKNELMDEVWSHCIQKRNEISKEAVRRNFAESFQAIDSHRKATEPHDARPRDYGDLARRTPVFCTSSDAYQKMHGIVLSHEDSQPGYETEEDTEIPQLRTHTQKVVEELRIDKYKAVLSGICQILNSIAIWAQDTSGPAMAIDVQNLTASLQNFEAVLGEEIGNCKDELQITTQTSLYDELARLSRIAVTYAGITAKKWETIQWNVFKAACRRRGVYQEHDFNEELLEPIKGDLLATWEKVFQFDIPGVLDNFSVTTTQQLISFHNSIMQQVIDHDDEEMDASVQLGQQLKFHQYRVMLLAAQNRAYINQAQRVASRACGSAVVRFMASGYDKCADVKGHGTADRMRAIIREHIDYYKDAMFREAVRDVKRNIQKGVKLAEKNMTAQIEAIVTTMKSDYMLALAEREKSIRRLESSFKQSMMEVLEKAEIRFA</sequence>
<dbReference type="PANTHER" id="PTHR36681:SF3">
    <property type="entry name" value="NUCLEAR GTPASE, GERMINAL CENTER-ASSOCIATED, TANDEM DUPLICATE 3"/>
    <property type="match status" value="1"/>
</dbReference>
<protein>
    <submittedName>
        <fullName evidence="4">Dynamin family-domain-containing protein</fullName>
    </submittedName>
</protein>
<dbReference type="Pfam" id="PF00350">
    <property type="entry name" value="Dynamin_N"/>
    <property type="match status" value="1"/>
</dbReference>
<dbReference type="AlphaFoldDB" id="A0AAD8PPP1"/>
<evidence type="ECO:0000313" key="4">
    <source>
        <dbReference type="EMBL" id="KAK1573636.1"/>
    </source>
</evidence>
<dbReference type="PANTHER" id="PTHR36681">
    <property type="entry name" value="NUCLEAR GTPASE, GERMINAL CENTER-ASSOCIATED, TANDEM DUPLICATE 3"/>
    <property type="match status" value="1"/>
</dbReference>
<evidence type="ECO:0000313" key="5">
    <source>
        <dbReference type="Proteomes" id="UP001230504"/>
    </source>
</evidence>
<dbReference type="EMBL" id="JAHLJV010000088">
    <property type="protein sequence ID" value="KAK1573636.1"/>
    <property type="molecule type" value="Genomic_DNA"/>
</dbReference>
<dbReference type="GeneID" id="85446584"/>
<keyword evidence="5" id="KW-1185">Reference proteome</keyword>
<feature type="domain" description="Dynamin N-terminal" evidence="2">
    <location>
        <begin position="75"/>
        <end position="307"/>
    </location>
</feature>